<dbReference type="Gene3D" id="3.40.50.300">
    <property type="entry name" value="P-loop containing nucleotide triphosphate hydrolases"/>
    <property type="match status" value="1"/>
</dbReference>
<dbReference type="InterPro" id="IPR051396">
    <property type="entry name" value="Bact_Antivir_Def_Nuclease"/>
</dbReference>
<keyword evidence="3" id="KW-0067">ATP-binding</keyword>
<name>A0AAE3AW22_9FIRM</name>
<evidence type="ECO:0000259" key="2">
    <source>
        <dbReference type="Pfam" id="PF13304"/>
    </source>
</evidence>
<dbReference type="SUPFAM" id="SSF52540">
    <property type="entry name" value="P-loop containing nucleoside triphosphate hydrolases"/>
    <property type="match status" value="1"/>
</dbReference>
<reference evidence="3 4" key="1">
    <citation type="submission" date="2021-10" db="EMBL/GenBank/DDBJ databases">
        <title>Anaerobic single-cell dispensing facilitates the cultivation of human gut bacteria.</title>
        <authorList>
            <person name="Afrizal A."/>
        </authorList>
    </citation>
    <scope>NUCLEOTIDE SEQUENCE [LARGE SCALE GENOMIC DNA]</scope>
    <source>
        <strain evidence="3 4">CLA-AA-H244</strain>
    </source>
</reference>
<feature type="coiled-coil region" evidence="1">
    <location>
        <begin position="400"/>
        <end position="431"/>
    </location>
</feature>
<dbReference type="Proteomes" id="UP001199355">
    <property type="component" value="Unassembled WGS sequence"/>
</dbReference>
<organism evidence="3 4">
    <name type="scientific">Gallintestinimicrobium propionicum</name>
    <dbReference type="NCBI Taxonomy" id="2981770"/>
    <lineage>
        <taxon>Bacteria</taxon>
        <taxon>Bacillati</taxon>
        <taxon>Bacillota</taxon>
        <taxon>Clostridia</taxon>
        <taxon>Lachnospirales</taxon>
        <taxon>Lachnospiraceae</taxon>
        <taxon>Gallintestinimicrobium</taxon>
    </lineage>
</organism>
<proteinExistence type="predicted"/>
<dbReference type="Pfam" id="PF13304">
    <property type="entry name" value="AAA_21"/>
    <property type="match status" value="1"/>
</dbReference>
<keyword evidence="3" id="KW-0547">Nucleotide-binding</keyword>
<dbReference type="InterPro" id="IPR003959">
    <property type="entry name" value="ATPase_AAA_core"/>
</dbReference>
<dbReference type="GO" id="GO:0005524">
    <property type="term" value="F:ATP binding"/>
    <property type="evidence" value="ECO:0007669"/>
    <property type="project" value="UniProtKB-KW"/>
</dbReference>
<feature type="coiled-coil region" evidence="1">
    <location>
        <begin position="128"/>
        <end position="155"/>
    </location>
</feature>
<sequence>MQRIEIQHLGPVQNLNMEIKDFNLLIGEQATGKSTVAKAIYFFRIIKTTLTDYLCQIFDTALYNGSDVSSGFKRVLKRELKSNFISLFGYSWDLDKRLYMKYEYADDIWIDVKLSGNGGRQYISVSYSLKLTQKIAKLEKEALELHKQKADTANVSLAYASKERLRNYDNFKNSVNQIFDDDRETYYIPAGRSMLTLLVNNRSLLENENLDLITRQFMQVIDNIHRVFEDGIRNVHKRYPDGERKFDVTRTAEMLITDLKGDYLYQGGKEYIIIEDEDNHSERIPINFASSGQQEVLWLLNQLYILMLKKEKAFVIIEEPEAHLYPKLQNEVVKFISYFANINSSSILITTHSPYILTSINSLYCAGKVLDKNPKYARKVYDIIGSNCAITPQNVTALKINKETENSNLINKELQELNTEMIDEISDSVNEEYMELYYLLLSENDGLQGETDGEKR</sequence>
<accession>A0AAE3AW22</accession>
<keyword evidence="1" id="KW-0175">Coiled coil</keyword>
<evidence type="ECO:0000313" key="4">
    <source>
        <dbReference type="Proteomes" id="UP001199355"/>
    </source>
</evidence>
<dbReference type="AlphaFoldDB" id="A0AAE3AW22"/>
<dbReference type="EMBL" id="JAJEQF010000003">
    <property type="protein sequence ID" value="MCC2166625.1"/>
    <property type="molecule type" value="Genomic_DNA"/>
</dbReference>
<dbReference type="InterPro" id="IPR027417">
    <property type="entry name" value="P-loop_NTPase"/>
</dbReference>
<dbReference type="RefSeq" id="WP_308727699.1">
    <property type="nucleotide sequence ID" value="NZ_JAJEQF010000003.1"/>
</dbReference>
<evidence type="ECO:0000256" key="1">
    <source>
        <dbReference type="SAM" id="Coils"/>
    </source>
</evidence>
<feature type="domain" description="ATPase AAA-type core" evidence="2">
    <location>
        <begin position="22"/>
        <end position="357"/>
    </location>
</feature>
<evidence type="ECO:0000313" key="3">
    <source>
        <dbReference type="EMBL" id="MCC2166625.1"/>
    </source>
</evidence>
<keyword evidence="4" id="KW-1185">Reference proteome</keyword>
<dbReference type="GO" id="GO:0016887">
    <property type="term" value="F:ATP hydrolysis activity"/>
    <property type="evidence" value="ECO:0007669"/>
    <property type="project" value="InterPro"/>
</dbReference>
<comment type="caution">
    <text evidence="3">The sequence shown here is derived from an EMBL/GenBank/DDBJ whole genome shotgun (WGS) entry which is preliminary data.</text>
</comment>
<dbReference type="PANTHER" id="PTHR43581">
    <property type="entry name" value="ATP/GTP PHOSPHATASE"/>
    <property type="match status" value="1"/>
</dbReference>
<dbReference type="PANTHER" id="PTHR43581:SF2">
    <property type="entry name" value="EXCINUCLEASE ATPASE SUBUNIT"/>
    <property type="match status" value="1"/>
</dbReference>
<gene>
    <name evidence="3" type="ORF">LKD45_02730</name>
</gene>
<protein>
    <submittedName>
        <fullName evidence="3">ATP-binding protein</fullName>
    </submittedName>
</protein>